<evidence type="ECO:0000313" key="3">
    <source>
        <dbReference type="EMBL" id="TWT19791.1"/>
    </source>
</evidence>
<evidence type="ECO:0000313" key="4">
    <source>
        <dbReference type="Proteomes" id="UP000315949"/>
    </source>
</evidence>
<evidence type="ECO:0000259" key="2">
    <source>
        <dbReference type="Pfam" id="PF03168"/>
    </source>
</evidence>
<dbReference type="InterPro" id="IPR004864">
    <property type="entry name" value="LEA_2"/>
</dbReference>
<reference evidence="3 4" key="1">
    <citation type="submission" date="2019-07" db="EMBL/GenBank/DDBJ databases">
        <title>Luteimonas sp. YD-1 nov., isolated from acidic soil.</title>
        <authorList>
            <person name="Zhou J."/>
        </authorList>
    </citation>
    <scope>NUCLEOTIDE SEQUENCE [LARGE SCALE GENOMIC DNA]</scope>
    <source>
        <strain evidence="3 4">YD-1</strain>
    </source>
</reference>
<dbReference type="Pfam" id="PF03168">
    <property type="entry name" value="LEA_2"/>
    <property type="match status" value="1"/>
</dbReference>
<dbReference type="EMBL" id="VOHE01000003">
    <property type="protein sequence ID" value="TWT19791.1"/>
    <property type="molecule type" value="Genomic_DNA"/>
</dbReference>
<comment type="caution">
    <text evidence="3">The sequence shown here is derived from an EMBL/GenBank/DDBJ whole genome shotgun (WGS) entry which is preliminary data.</text>
</comment>
<feature type="region of interest" description="Disordered" evidence="1">
    <location>
        <begin position="136"/>
        <end position="163"/>
    </location>
</feature>
<feature type="domain" description="Late embryogenesis abundant protein LEA-2 subgroup" evidence="2">
    <location>
        <begin position="54"/>
        <end position="133"/>
    </location>
</feature>
<dbReference type="PROSITE" id="PS51257">
    <property type="entry name" value="PROKAR_LIPOPROTEIN"/>
    <property type="match status" value="1"/>
</dbReference>
<proteinExistence type="predicted"/>
<dbReference type="OrthoDB" id="5954188at2"/>
<gene>
    <name evidence="3" type="ORF">FQY79_08200</name>
</gene>
<dbReference type="Proteomes" id="UP000315949">
    <property type="component" value="Unassembled WGS sequence"/>
</dbReference>
<feature type="compositionally biased region" description="Basic and acidic residues" evidence="1">
    <location>
        <begin position="136"/>
        <end position="151"/>
    </location>
</feature>
<dbReference type="SUPFAM" id="SSF117070">
    <property type="entry name" value="LEA14-like"/>
    <property type="match status" value="1"/>
</dbReference>
<protein>
    <submittedName>
        <fullName evidence="3">LEA type 2 family protein</fullName>
    </submittedName>
</protein>
<sequence length="163" mass="17109">MMRGWRVPALVSAVVLLAVLAGCSSGGTPRRVSEPAASIQQLTVQADGSWSVDLRLQNYSSMPMRFESVSLAIQVGGEDAGPLEAQPALTIGPESADVVTLPFAPSANARLLLAGRLADGTGTSYRLEGTVRAAPADRGKAREYKVRRDSRLSPVPGLPGVLR</sequence>
<keyword evidence="4" id="KW-1185">Reference proteome</keyword>
<dbReference type="Gene3D" id="2.60.40.1820">
    <property type="match status" value="1"/>
</dbReference>
<name>A0A5C5TZY9_9GAMM</name>
<accession>A0A5C5TZY9</accession>
<dbReference type="RefSeq" id="WP_146312412.1">
    <property type="nucleotide sequence ID" value="NZ_VOHE01000003.1"/>
</dbReference>
<organism evidence="3 4">
    <name type="scientific">Luteimonas wenzhouensis</name>
    <dbReference type="NCBI Taxonomy" id="2599615"/>
    <lineage>
        <taxon>Bacteria</taxon>
        <taxon>Pseudomonadati</taxon>
        <taxon>Pseudomonadota</taxon>
        <taxon>Gammaproteobacteria</taxon>
        <taxon>Lysobacterales</taxon>
        <taxon>Lysobacteraceae</taxon>
        <taxon>Luteimonas</taxon>
    </lineage>
</organism>
<evidence type="ECO:0000256" key="1">
    <source>
        <dbReference type="SAM" id="MobiDB-lite"/>
    </source>
</evidence>
<dbReference type="AlphaFoldDB" id="A0A5C5TZY9"/>